<dbReference type="EMBL" id="RCHU02000011">
    <property type="protein sequence ID" value="KAL3576380.1"/>
    <property type="molecule type" value="Genomic_DNA"/>
</dbReference>
<organism evidence="1 2">
    <name type="scientific">Populus alba</name>
    <name type="common">White poplar</name>
    <dbReference type="NCBI Taxonomy" id="43335"/>
    <lineage>
        <taxon>Eukaryota</taxon>
        <taxon>Viridiplantae</taxon>
        <taxon>Streptophyta</taxon>
        <taxon>Embryophyta</taxon>
        <taxon>Tracheophyta</taxon>
        <taxon>Spermatophyta</taxon>
        <taxon>Magnoliopsida</taxon>
        <taxon>eudicotyledons</taxon>
        <taxon>Gunneridae</taxon>
        <taxon>Pentapetalae</taxon>
        <taxon>rosids</taxon>
        <taxon>fabids</taxon>
        <taxon>Malpighiales</taxon>
        <taxon>Salicaceae</taxon>
        <taxon>Saliceae</taxon>
        <taxon>Populus</taxon>
    </lineage>
</organism>
<gene>
    <name evidence="1" type="ORF">D5086_021663</name>
</gene>
<reference evidence="1 2" key="1">
    <citation type="journal article" date="2024" name="Plant Biotechnol. J.">
        <title>Genome and CRISPR/Cas9 system of a widespread forest tree (Populus alba) in the world.</title>
        <authorList>
            <person name="Liu Y.J."/>
            <person name="Jiang P.F."/>
            <person name="Han X.M."/>
            <person name="Li X.Y."/>
            <person name="Wang H.M."/>
            <person name="Wang Y.J."/>
            <person name="Wang X.X."/>
            <person name="Zeng Q.Y."/>
        </authorList>
    </citation>
    <scope>NUCLEOTIDE SEQUENCE [LARGE SCALE GENOMIC DNA]</scope>
    <source>
        <strain evidence="2">cv. PAL-ZL1</strain>
    </source>
</reference>
<accession>A0ACC4BCS9</accession>
<keyword evidence="2" id="KW-1185">Reference proteome</keyword>
<evidence type="ECO:0000313" key="1">
    <source>
        <dbReference type="EMBL" id="KAL3576380.1"/>
    </source>
</evidence>
<name>A0ACC4BCS9_POPAL</name>
<evidence type="ECO:0000313" key="2">
    <source>
        <dbReference type="Proteomes" id="UP000309997"/>
    </source>
</evidence>
<protein>
    <submittedName>
        <fullName evidence="1">Uncharacterized protein</fullName>
    </submittedName>
</protein>
<proteinExistence type="predicted"/>
<dbReference type="Proteomes" id="UP000309997">
    <property type="component" value="Unassembled WGS sequence"/>
</dbReference>
<comment type="caution">
    <text evidence="1">The sequence shown here is derived from an EMBL/GenBank/DDBJ whole genome shotgun (WGS) entry which is preliminary data.</text>
</comment>
<sequence length="114" mass="13915">MLCAFLLAPCLWIIEWRWVNIMEIDSLHYPDVESISYTIDTFIIQLNQEDDDEIESARVDVERNNLTTAVDMENFELLHNSTLHKYRRHDTFEYERINYGIFYCYRNQEQHELF</sequence>